<dbReference type="InterPro" id="IPR014729">
    <property type="entry name" value="Rossmann-like_a/b/a_fold"/>
</dbReference>
<gene>
    <name evidence="5" type="ORF">Deia_00303</name>
</gene>
<keyword evidence="3" id="KW-0732">Signal</keyword>
<evidence type="ECO:0000256" key="1">
    <source>
        <dbReference type="ARBA" id="ARBA00022679"/>
    </source>
</evidence>
<evidence type="ECO:0000259" key="4">
    <source>
        <dbReference type="Pfam" id="PF01467"/>
    </source>
</evidence>
<name>A0A5B8XCY7_9RICK</name>
<protein>
    <submittedName>
        <fullName evidence="5">Glycerol-3-phosphate cytidylyltransferase</fullName>
    </submittedName>
</protein>
<reference evidence="5 6" key="1">
    <citation type="journal article" date="2019" name="ISME J.">
        <title>Deianiraea, an extracellular bacterium associated with the ciliate Paramecium, suggests an alternative scenario for the evolution of Rickettsiales.</title>
        <authorList>
            <person name="Castelli M."/>
            <person name="Sabaneyeva E."/>
            <person name="Lanzoni O."/>
            <person name="Lebedeva N."/>
            <person name="Floriano A.M."/>
            <person name="Gaiarsa S."/>
            <person name="Benken K."/>
            <person name="Modeo L."/>
            <person name="Bandi C."/>
            <person name="Potekhin A."/>
            <person name="Sassera D."/>
            <person name="Petroni G."/>
        </authorList>
    </citation>
    <scope>NUCLEOTIDE SEQUENCE [LARGE SCALE GENOMIC DNA]</scope>
    <source>
        <strain evidence="5">CyL4-1</strain>
    </source>
</reference>
<dbReference type="Pfam" id="PF01467">
    <property type="entry name" value="CTP_transf_like"/>
    <property type="match status" value="1"/>
</dbReference>
<dbReference type="OrthoDB" id="9802794at2"/>
<feature type="domain" description="Cytidyltransferase-like" evidence="4">
    <location>
        <begin position="24"/>
        <end position="151"/>
    </location>
</feature>
<organism evidence="5 6">
    <name type="scientific">Candidatus Deianiraea vastatrix</name>
    <dbReference type="NCBI Taxonomy" id="2163644"/>
    <lineage>
        <taxon>Bacteria</taxon>
        <taxon>Pseudomonadati</taxon>
        <taxon>Pseudomonadota</taxon>
        <taxon>Alphaproteobacteria</taxon>
        <taxon>Rickettsiales</taxon>
        <taxon>Candidatus Deianiraeaceae</taxon>
        <taxon>Candidatus Deianiraea</taxon>
    </lineage>
</organism>
<dbReference type="AlphaFoldDB" id="A0A5B8XCY7"/>
<evidence type="ECO:0000256" key="3">
    <source>
        <dbReference type="SAM" id="SignalP"/>
    </source>
</evidence>
<dbReference type="NCBIfam" id="TIGR00125">
    <property type="entry name" value="cyt_tran_rel"/>
    <property type="match status" value="1"/>
</dbReference>
<keyword evidence="6" id="KW-1185">Reference proteome</keyword>
<dbReference type="EMBL" id="CP029077">
    <property type="protein sequence ID" value="QED23110.1"/>
    <property type="molecule type" value="Genomic_DNA"/>
</dbReference>
<accession>A0A5B8XCY7</accession>
<dbReference type="RefSeq" id="WP_146820402.1">
    <property type="nucleotide sequence ID" value="NZ_CP029077.1"/>
</dbReference>
<dbReference type="PANTHER" id="PTHR43793:SF1">
    <property type="entry name" value="FAD SYNTHASE"/>
    <property type="match status" value="1"/>
</dbReference>
<dbReference type="InterPro" id="IPR050385">
    <property type="entry name" value="Archaeal_FAD_synthase"/>
</dbReference>
<dbReference type="GO" id="GO:0016779">
    <property type="term" value="F:nucleotidyltransferase activity"/>
    <property type="evidence" value="ECO:0007669"/>
    <property type="project" value="UniProtKB-KW"/>
</dbReference>
<dbReference type="Proteomes" id="UP000321934">
    <property type="component" value="Chromosome"/>
</dbReference>
<keyword evidence="2 5" id="KW-0548">Nucleotidyltransferase</keyword>
<evidence type="ECO:0000313" key="5">
    <source>
        <dbReference type="EMBL" id="QED23110.1"/>
    </source>
</evidence>
<keyword evidence="1 5" id="KW-0808">Transferase</keyword>
<dbReference type="Gene3D" id="3.40.50.620">
    <property type="entry name" value="HUPs"/>
    <property type="match status" value="1"/>
</dbReference>
<dbReference type="PANTHER" id="PTHR43793">
    <property type="entry name" value="FAD SYNTHASE"/>
    <property type="match status" value="1"/>
</dbReference>
<evidence type="ECO:0000256" key="2">
    <source>
        <dbReference type="ARBA" id="ARBA00022695"/>
    </source>
</evidence>
<dbReference type="InterPro" id="IPR004821">
    <property type="entry name" value="Cyt_trans-like"/>
</dbReference>
<sequence>MKIAIWCFVFLAFFFNCNAKTTCYTNGVYDMFHVGHLNILRAAKGMCDVLIVGVHTDEVVQKYKNKTPVIPFEERIEVVRGIKYADVVVPDVDHYVFDEKLYEKFKMDILISGDDHFGEYDDVAKKLKKYGVKIVYLPYTKSQSSTKIRQKLKEQK</sequence>
<feature type="chain" id="PRO_5022951783" evidence="3">
    <location>
        <begin position="20"/>
        <end position="156"/>
    </location>
</feature>
<dbReference type="SUPFAM" id="SSF52374">
    <property type="entry name" value="Nucleotidylyl transferase"/>
    <property type="match status" value="1"/>
</dbReference>
<feature type="signal peptide" evidence="3">
    <location>
        <begin position="1"/>
        <end position="19"/>
    </location>
</feature>
<proteinExistence type="predicted"/>
<evidence type="ECO:0000313" key="6">
    <source>
        <dbReference type="Proteomes" id="UP000321934"/>
    </source>
</evidence>